<dbReference type="InterPro" id="IPR050975">
    <property type="entry name" value="Sleep_regulator"/>
</dbReference>
<keyword evidence="6" id="KW-1185">Reference proteome</keyword>
<dbReference type="GO" id="GO:0005886">
    <property type="term" value="C:plasma membrane"/>
    <property type="evidence" value="ECO:0000318"/>
    <property type="project" value="GO_Central"/>
</dbReference>
<dbReference type="InParanoid" id="T1G9H2"/>
<dbReference type="EnsemblMetazoa" id="HelroT97485">
    <property type="protein sequence ID" value="HelroP97485"/>
    <property type="gene ID" value="HelroG97485"/>
</dbReference>
<dbReference type="KEGG" id="hro:HELRODRAFT_97485"/>
<dbReference type="EMBL" id="KB095959">
    <property type="protein sequence ID" value="ESO09317.1"/>
    <property type="molecule type" value="Genomic_DNA"/>
</dbReference>
<dbReference type="InterPro" id="IPR031424">
    <property type="entry name" value="QVR-like"/>
</dbReference>
<keyword evidence="2" id="KW-0325">Glycoprotein</keyword>
<evidence type="ECO:0000313" key="5">
    <source>
        <dbReference type="EnsemblMetazoa" id="HelroP97485"/>
    </source>
</evidence>
<dbReference type="eggNOG" id="ENOG502S46E">
    <property type="taxonomic scope" value="Eukaryota"/>
</dbReference>
<dbReference type="PANTHER" id="PTHR33562:SF18">
    <property type="entry name" value="BOUDIN-RELATED"/>
    <property type="match status" value="1"/>
</dbReference>
<dbReference type="Pfam" id="PF17064">
    <property type="entry name" value="QVR"/>
    <property type="match status" value="1"/>
</dbReference>
<dbReference type="FunCoup" id="T1G9H2">
    <property type="interactions" value="22"/>
</dbReference>
<organism evidence="5 6">
    <name type="scientific">Helobdella robusta</name>
    <name type="common">Californian leech</name>
    <dbReference type="NCBI Taxonomy" id="6412"/>
    <lineage>
        <taxon>Eukaryota</taxon>
        <taxon>Metazoa</taxon>
        <taxon>Spiralia</taxon>
        <taxon>Lophotrochozoa</taxon>
        <taxon>Annelida</taxon>
        <taxon>Clitellata</taxon>
        <taxon>Hirudinea</taxon>
        <taxon>Rhynchobdellida</taxon>
        <taxon>Glossiphoniidae</taxon>
        <taxon>Helobdella</taxon>
    </lineage>
</organism>
<dbReference type="InterPro" id="IPR045860">
    <property type="entry name" value="Snake_toxin-like_sf"/>
</dbReference>
<dbReference type="OrthoDB" id="8188641at2759"/>
<dbReference type="HOGENOM" id="CLU_144366_0_0_1"/>
<sequence length="153" mass="17486">MKMIKQILSFCFLQMLLFIGSSSSLYCYQCDSSDNLDCKEYFDHDNMNEIALRPTLCTVDAAAYCIKTTGVWGGSVGTTRFCSSRDLFNQCQYVQYEDHDRIYRACIYTCRGDGCNGAKTLSLATNKLHLLACTLFSMFFLFLNRQVNHLFCV</sequence>
<reference evidence="4 6" key="2">
    <citation type="journal article" date="2013" name="Nature">
        <title>Insights into bilaterian evolution from three spiralian genomes.</title>
        <authorList>
            <person name="Simakov O."/>
            <person name="Marletaz F."/>
            <person name="Cho S.J."/>
            <person name="Edsinger-Gonzales E."/>
            <person name="Havlak P."/>
            <person name="Hellsten U."/>
            <person name="Kuo D.H."/>
            <person name="Larsson T."/>
            <person name="Lv J."/>
            <person name="Arendt D."/>
            <person name="Savage R."/>
            <person name="Osoegawa K."/>
            <person name="de Jong P."/>
            <person name="Grimwood J."/>
            <person name="Chapman J.A."/>
            <person name="Shapiro H."/>
            <person name="Aerts A."/>
            <person name="Otillar R.P."/>
            <person name="Terry A.Y."/>
            <person name="Boore J.L."/>
            <person name="Grigoriev I.V."/>
            <person name="Lindberg D.R."/>
            <person name="Seaver E.C."/>
            <person name="Weisblat D.A."/>
            <person name="Putnam N.H."/>
            <person name="Rokhsar D.S."/>
        </authorList>
    </citation>
    <scope>NUCLEOTIDE SEQUENCE</scope>
</reference>
<feature type="signal peptide" evidence="3">
    <location>
        <begin position="1"/>
        <end position="23"/>
    </location>
</feature>
<dbReference type="GO" id="GO:0032222">
    <property type="term" value="P:regulation of synaptic transmission, cholinergic"/>
    <property type="evidence" value="ECO:0007669"/>
    <property type="project" value="InterPro"/>
</dbReference>
<dbReference type="CDD" id="cd23590">
    <property type="entry name" value="TFP_LU_ECD_Bou"/>
    <property type="match status" value="1"/>
</dbReference>
<evidence type="ECO:0000256" key="2">
    <source>
        <dbReference type="ARBA" id="ARBA00023180"/>
    </source>
</evidence>
<dbReference type="PANTHER" id="PTHR33562">
    <property type="entry name" value="ATILLA, ISOFORM B-RELATED-RELATED"/>
    <property type="match status" value="1"/>
</dbReference>
<feature type="chain" id="PRO_5010981171" description="Protein sleepless" evidence="3">
    <location>
        <begin position="24"/>
        <end position="153"/>
    </location>
</feature>
<proteinExistence type="predicted"/>
<dbReference type="GeneID" id="20217719"/>
<dbReference type="OMA" id="RMYRACV"/>
<dbReference type="SUPFAM" id="SSF57302">
    <property type="entry name" value="Snake toxin-like"/>
    <property type="match status" value="1"/>
</dbReference>
<evidence type="ECO:0000313" key="6">
    <source>
        <dbReference type="Proteomes" id="UP000015101"/>
    </source>
</evidence>
<evidence type="ECO:0000256" key="3">
    <source>
        <dbReference type="SAM" id="SignalP"/>
    </source>
</evidence>
<dbReference type="Proteomes" id="UP000015101">
    <property type="component" value="Unassembled WGS sequence"/>
</dbReference>
<gene>
    <name evidence="5" type="primary">20217719</name>
    <name evidence="4" type="ORF">HELRODRAFT_97485</name>
</gene>
<evidence type="ECO:0008006" key="7">
    <source>
        <dbReference type="Google" id="ProtNLM"/>
    </source>
</evidence>
<evidence type="ECO:0000256" key="1">
    <source>
        <dbReference type="ARBA" id="ARBA00022729"/>
    </source>
</evidence>
<accession>T1G9H2</accession>
<name>T1G9H2_HELRO</name>
<dbReference type="GO" id="GO:0030431">
    <property type="term" value="P:sleep"/>
    <property type="evidence" value="ECO:0007669"/>
    <property type="project" value="InterPro"/>
</dbReference>
<keyword evidence="1 3" id="KW-0732">Signal</keyword>
<dbReference type="EMBL" id="AMQM01002933">
    <property type="status" value="NOT_ANNOTATED_CDS"/>
    <property type="molecule type" value="Genomic_DNA"/>
</dbReference>
<protein>
    <recommendedName>
        <fullName evidence="7">Protein sleepless</fullName>
    </recommendedName>
</protein>
<evidence type="ECO:0000313" key="4">
    <source>
        <dbReference type="EMBL" id="ESO09317.1"/>
    </source>
</evidence>
<dbReference type="RefSeq" id="XP_009012410.1">
    <property type="nucleotide sequence ID" value="XM_009014162.1"/>
</dbReference>
<reference evidence="6" key="1">
    <citation type="submission" date="2012-12" db="EMBL/GenBank/DDBJ databases">
        <authorList>
            <person name="Hellsten U."/>
            <person name="Grimwood J."/>
            <person name="Chapman J.A."/>
            <person name="Shapiro H."/>
            <person name="Aerts A."/>
            <person name="Otillar R.P."/>
            <person name="Terry A.Y."/>
            <person name="Boore J.L."/>
            <person name="Simakov O."/>
            <person name="Marletaz F."/>
            <person name="Cho S.-J."/>
            <person name="Edsinger-Gonzales E."/>
            <person name="Havlak P."/>
            <person name="Kuo D.-H."/>
            <person name="Larsson T."/>
            <person name="Lv J."/>
            <person name="Arendt D."/>
            <person name="Savage R."/>
            <person name="Osoegawa K."/>
            <person name="de Jong P."/>
            <person name="Lindberg D.R."/>
            <person name="Seaver E.C."/>
            <person name="Weisblat D.A."/>
            <person name="Putnam N.H."/>
            <person name="Grigoriev I.V."/>
            <person name="Rokhsar D.S."/>
        </authorList>
    </citation>
    <scope>NUCLEOTIDE SEQUENCE</scope>
</reference>
<dbReference type="CTD" id="20217719"/>
<dbReference type="AlphaFoldDB" id="T1G9H2"/>
<reference evidence="5" key="3">
    <citation type="submission" date="2015-06" db="UniProtKB">
        <authorList>
            <consortium name="EnsemblMetazoa"/>
        </authorList>
    </citation>
    <scope>IDENTIFICATION</scope>
</reference>